<evidence type="ECO:0000313" key="5">
    <source>
        <dbReference type="Proteomes" id="UP000800041"/>
    </source>
</evidence>
<gene>
    <name evidence="4" type="ORF">K402DRAFT_368788</name>
</gene>
<keyword evidence="3" id="KW-0560">Oxidoreductase</keyword>
<dbReference type="PROSITE" id="PS00061">
    <property type="entry name" value="ADH_SHORT"/>
    <property type="match status" value="1"/>
</dbReference>
<dbReference type="GO" id="GO:0016616">
    <property type="term" value="F:oxidoreductase activity, acting on the CH-OH group of donors, NAD or NADP as acceptor"/>
    <property type="evidence" value="ECO:0007669"/>
    <property type="project" value="TreeGrafter"/>
</dbReference>
<dbReference type="GO" id="GO:0005737">
    <property type="term" value="C:cytoplasm"/>
    <property type="evidence" value="ECO:0007669"/>
    <property type="project" value="TreeGrafter"/>
</dbReference>
<keyword evidence="5" id="KW-1185">Reference proteome</keyword>
<protein>
    <submittedName>
        <fullName evidence="4">NAD(P)-binding protein</fullName>
    </submittedName>
</protein>
<dbReference type="SUPFAM" id="SSF51735">
    <property type="entry name" value="NAD(P)-binding Rossmann-fold domains"/>
    <property type="match status" value="1"/>
</dbReference>
<evidence type="ECO:0000256" key="1">
    <source>
        <dbReference type="ARBA" id="ARBA00006484"/>
    </source>
</evidence>
<dbReference type="PRINTS" id="PR00081">
    <property type="entry name" value="GDHRDH"/>
</dbReference>
<dbReference type="AlphaFoldDB" id="A0A6G1HCY5"/>
<dbReference type="OrthoDB" id="37659at2759"/>
<evidence type="ECO:0000256" key="2">
    <source>
        <dbReference type="ARBA" id="ARBA00022857"/>
    </source>
</evidence>
<keyword evidence="2" id="KW-0521">NADP</keyword>
<dbReference type="Gene3D" id="3.40.50.720">
    <property type="entry name" value="NAD(P)-binding Rossmann-like Domain"/>
    <property type="match status" value="1"/>
</dbReference>
<dbReference type="InterPro" id="IPR002347">
    <property type="entry name" value="SDR_fam"/>
</dbReference>
<dbReference type="InterPro" id="IPR020904">
    <property type="entry name" value="Sc_DH/Rdtase_CS"/>
</dbReference>
<evidence type="ECO:0000313" key="4">
    <source>
        <dbReference type="EMBL" id="KAF1991015.1"/>
    </source>
</evidence>
<dbReference type="PANTHER" id="PTHR44229">
    <property type="entry name" value="15-HYDROXYPROSTAGLANDIN DEHYDROGENASE [NAD(+)]"/>
    <property type="match status" value="1"/>
</dbReference>
<organism evidence="4 5">
    <name type="scientific">Aulographum hederae CBS 113979</name>
    <dbReference type="NCBI Taxonomy" id="1176131"/>
    <lineage>
        <taxon>Eukaryota</taxon>
        <taxon>Fungi</taxon>
        <taxon>Dikarya</taxon>
        <taxon>Ascomycota</taxon>
        <taxon>Pezizomycotina</taxon>
        <taxon>Dothideomycetes</taxon>
        <taxon>Pleosporomycetidae</taxon>
        <taxon>Aulographales</taxon>
        <taxon>Aulographaceae</taxon>
    </lineage>
</organism>
<dbReference type="Pfam" id="PF00106">
    <property type="entry name" value="adh_short"/>
    <property type="match status" value="1"/>
</dbReference>
<sequence>MPESKKVAIITGGASGMGLAVAHALSALNTYHIHLFDMNASAGASAVSSLGPSTTTFHTVNVASYASLSSAFRSVFAQHHRLDFVFANAGIGEKTSFYRDHETGHDGEEPPPEPQEASLIVDVCLKSVVFTAWLAQHYFRVSQIPDGEEVNRSLVMTASCGGLYPSYYSASYSAAKHGVVGLMRSIAPQFWRSHKVRVNAICPGTVRTGLLTSAEWETFPEEFFTPVEKVVEVVMMLVEGVDREGAPEVGNGWKGDGEMLMGRAVEVSGTRHYYREQVGYCDEGMRAVMASTDVLEMKH</sequence>
<comment type="similarity">
    <text evidence="1">Belongs to the short-chain dehydrogenases/reductases (SDR) family.</text>
</comment>
<evidence type="ECO:0000256" key="3">
    <source>
        <dbReference type="ARBA" id="ARBA00023002"/>
    </source>
</evidence>
<reference evidence="4" key="1">
    <citation type="journal article" date="2020" name="Stud. Mycol.">
        <title>101 Dothideomycetes genomes: a test case for predicting lifestyles and emergence of pathogens.</title>
        <authorList>
            <person name="Haridas S."/>
            <person name="Albert R."/>
            <person name="Binder M."/>
            <person name="Bloem J."/>
            <person name="Labutti K."/>
            <person name="Salamov A."/>
            <person name="Andreopoulos B."/>
            <person name="Baker S."/>
            <person name="Barry K."/>
            <person name="Bills G."/>
            <person name="Bluhm B."/>
            <person name="Cannon C."/>
            <person name="Castanera R."/>
            <person name="Culley D."/>
            <person name="Daum C."/>
            <person name="Ezra D."/>
            <person name="Gonzalez J."/>
            <person name="Henrissat B."/>
            <person name="Kuo A."/>
            <person name="Liang C."/>
            <person name="Lipzen A."/>
            <person name="Lutzoni F."/>
            <person name="Magnuson J."/>
            <person name="Mondo S."/>
            <person name="Nolan M."/>
            <person name="Ohm R."/>
            <person name="Pangilinan J."/>
            <person name="Park H.-J."/>
            <person name="Ramirez L."/>
            <person name="Alfaro M."/>
            <person name="Sun H."/>
            <person name="Tritt A."/>
            <person name="Yoshinaga Y."/>
            <person name="Zwiers L.-H."/>
            <person name="Turgeon B."/>
            <person name="Goodwin S."/>
            <person name="Spatafora J."/>
            <person name="Crous P."/>
            <person name="Grigoriev I."/>
        </authorList>
    </citation>
    <scope>NUCLEOTIDE SEQUENCE</scope>
    <source>
        <strain evidence="4">CBS 113979</strain>
    </source>
</reference>
<dbReference type="Proteomes" id="UP000800041">
    <property type="component" value="Unassembled WGS sequence"/>
</dbReference>
<proteinExistence type="inferred from homology"/>
<accession>A0A6G1HCY5</accession>
<dbReference type="InterPro" id="IPR036291">
    <property type="entry name" value="NAD(P)-bd_dom_sf"/>
</dbReference>
<dbReference type="PANTHER" id="PTHR44229:SF4">
    <property type="entry name" value="15-HYDROXYPROSTAGLANDIN DEHYDROGENASE [NAD(+)]"/>
    <property type="match status" value="1"/>
</dbReference>
<name>A0A6G1HCY5_9PEZI</name>
<dbReference type="EMBL" id="ML977140">
    <property type="protein sequence ID" value="KAF1991015.1"/>
    <property type="molecule type" value="Genomic_DNA"/>
</dbReference>